<dbReference type="InterPro" id="IPR029068">
    <property type="entry name" value="Glyas_Bleomycin-R_OHBP_Dase"/>
</dbReference>
<protein>
    <submittedName>
        <fullName evidence="3">Oxidoreductase</fullName>
    </submittedName>
</protein>
<keyword evidence="4" id="KW-1185">Reference proteome</keyword>
<dbReference type="SUPFAM" id="SSF54593">
    <property type="entry name" value="Glyoxalase/Bleomycin resistance protein/Dihydroxybiphenyl dioxygenase"/>
    <property type="match status" value="1"/>
</dbReference>
<dbReference type="OrthoDB" id="3827654at2"/>
<dbReference type="PROSITE" id="PS51819">
    <property type="entry name" value="VOC"/>
    <property type="match status" value="2"/>
</dbReference>
<dbReference type="PANTHER" id="PTHR43048">
    <property type="entry name" value="METHYLMALONYL-COA EPIMERASE"/>
    <property type="match status" value="1"/>
</dbReference>
<dbReference type="EMBL" id="BJVJ01000125">
    <property type="protein sequence ID" value="GEL26944.1"/>
    <property type="molecule type" value="Genomic_DNA"/>
</dbReference>
<keyword evidence="1" id="KW-0479">Metal-binding</keyword>
<name>A0A511DT59_9PSEU</name>
<evidence type="ECO:0000259" key="2">
    <source>
        <dbReference type="PROSITE" id="PS51819"/>
    </source>
</evidence>
<dbReference type="Gene3D" id="3.10.180.10">
    <property type="entry name" value="2,3-Dihydroxybiphenyl 1,2-Dioxygenase, domain 1"/>
    <property type="match status" value="2"/>
</dbReference>
<dbReference type="InterPro" id="IPR037523">
    <property type="entry name" value="VOC_core"/>
</dbReference>
<organism evidence="3 4">
    <name type="scientific">Pseudonocardia sulfidoxydans NBRC 16205</name>
    <dbReference type="NCBI Taxonomy" id="1223511"/>
    <lineage>
        <taxon>Bacteria</taxon>
        <taxon>Bacillati</taxon>
        <taxon>Actinomycetota</taxon>
        <taxon>Actinomycetes</taxon>
        <taxon>Pseudonocardiales</taxon>
        <taxon>Pseudonocardiaceae</taxon>
        <taxon>Pseudonocardia</taxon>
    </lineage>
</organism>
<feature type="domain" description="VOC" evidence="2">
    <location>
        <begin position="138"/>
        <end position="252"/>
    </location>
</feature>
<evidence type="ECO:0000256" key="1">
    <source>
        <dbReference type="ARBA" id="ARBA00022723"/>
    </source>
</evidence>
<gene>
    <name evidence="3" type="ORF">PSU4_58980</name>
</gene>
<dbReference type="InterPro" id="IPR004360">
    <property type="entry name" value="Glyas_Fos-R_dOase_dom"/>
</dbReference>
<dbReference type="GO" id="GO:0004493">
    <property type="term" value="F:methylmalonyl-CoA epimerase activity"/>
    <property type="evidence" value="ECO:0007669"/>
    <property type="project" value="TreeGrafter"/>
</dbReference>
<dbReference type="AlphaFoldDB" id="A0A511DT59"/>
<dbReference type="GO" id="GO:0046491">
    <property type="term" value="P:L-methylmalonyl-CoA metabolic process"/>
    <property type="evidence" value="ECO:0007669"/>
    <property type="project" value="TreeGrafter"/>
</dbReference>
<evidence type="ECO:0000313" key="3">
    <source>
        <dbReference type="EMBL" id="GEL26944.1"/>
    </source>
</evidence>
<reference evidence="3 4" key="1">
    <citation type="submission" date="2019-07" db="EMBL/GenBank/DDBJ databases">
        <title>Whole genome shotgun sequence of Pseudonocardia sulfidoxydans NBRC 16205.</title>
        <authorList>
            <person name="Hosoyama A."/>
            <person name="Uohara A."/>
            <person name="Ohji S."/>
            <person name="Ichikawa N."/>
        </authorList>
    </citation>
    <scope>NUCLEOTIDE SEQUENCE [LARGE SCALE GENOMIC DNA]</scope>
    <source>
        <strain evidence="3 4">NBRC 16205</strain>
    </source>
</reference>
<dbReference type="Pfam" id="PF00903">
    <property type="entry name" value="Glyoxalase"/>
    <property type="match status" value="1"/>
</dbReference>
<evidence type="ECO:0000313" key="4">
    <source>
        <dbReference type="Proteomes" id="UP000321685"/>
    </source>
</evidence>
<dbReference type="Proteomes" id="UP000321685">
    <property type="component" value="Unassembled WGS sequence"/>
</dbReference>
<proteinExistence type="predicted"/>
<dbReference type="PANTHER" id="PTHR43048:SF3">
    <property type="entry name" value="METHYLMALONYL-COA EPIMERASE, MITOCHONDRIAL"/>
    <property type="match status" value="1"/>
</dbReference>
<sequence>MPITHVRSVDLAVADLNQAREFYSRCWGLEELTHDAGALYLGAGCAESYTLRLRQANVPRVDLFSLAVDTAAEVEGYAERVADHPDATLLGEPKPRQERGGGFGFTFFDCDGRVVEVSADLDLRTFREVEAGERRPRTISHVVFNTRDLDRTRRFYESALGFQVSDWVEDFFCFLRTGRQHHIVAFTSSRQTSLNHVSFEVRGLDEFMRATGAMMRQGHRPLWGPGRHGAGDNTFSYFQDPGTGYVMEYTTALQQIDLEHGWTPKVYSASPEETDQWGTANPFDEVILAEMHGHTDPGLWTTPPRSL</sequence>
<dbReference type="RefSeq" id="WP_147115789.1">
    <property type="nucleotide sequence ID" value="NZ_BJVJ01000125.1"/>
</dbReference>
<comment type="caution">
    <text evidence="3">The sequence shown here is derived from an EMBL/GenBank/DDBJ whole genome shotgun (WGS) entry which is preliminary data.</text>
</comment>
<feature type="domain" description="VOC" evidence="2">
    <location>
        <begin position="2"/>
        <end position="120"/>
    </location>
</feature>
<dbReference type="InterPro" id="IPR051785">
    <property type="entry name" value="MMCE/EMCE_epimerase"/>
</dbReference>
<dbReference type="GO" id="GO:0046872">
    <property type="term" value="F:metal ion binding"/>
    <property type="evidence" value="ECO:0007669"/>
    <property type="project" value="UniProtKB-KW"/>
</dbReference>
<accession>A0A511DT59</accession>